<dbReference type="InterPro" id="IPR000477">
    <property type="entry name" value="RT_dom"/>
</dbReference>
<dbReference type="PANTHER" id="PTHR46890">
    <property type="entry name" value="NON-LTR RETROLELEMENT REVERSE TRANSCRIPTASE-LIKE PROTEIN-RELATED"/>
    <property type="match status" value="1"/>
</dbReference>
<evidence type="ECO:0000313" key="3">
    <source>
        <dbReference type="Proteomes" id="UP001054252"/>
    </source>
</evidence>
<dbReference type="AlphaFoldDB" id="A0AAV5HVL6"/>
<feature type="domain" description="Reverse transcriptase" evidence="1">
    <location>
        <begin position="95"/>
        <end position="183"/>
    </location>
</feature>
<sequence>MEEQGERPKLEGVCFKQVQPEDNRQLIEAFTADEIKAAIWECDSSKALGPNGFNFRFVKSEWEVIKEDVIDFLQEFHKNSKMVRGLNYSFIVLVPKVDNLQKIEEYKPISLIGVIYKILAKILANRLKKVLDELIGKQQMSFISGRQLMDGVVIANELVDEAKKRKKSSFMFKIDFEKAYDKILFGSATDENVWAMKGILRAFELCSGLKINFHKSQLLGGNRINWVKWVEVCKDKERGGLGVKDLGKLNFALLGKWWGRLVSEERGLWKKVICEKYGIKGEHSCNWLRVGFNFGSMWWRDTCRLDSIVEEKQGWLANGFKIKVGGGDLVKFWWDIWSEGESIANKFPRLYSLSTGKDNKISQMGEWVHGTGNYIGGGACIVGKNNKKKNCRGSFKEPQS</sequence>
<reference evidence="2 3" key="1">
    <citation type="journal article" date="2021" name="Commun. Biol.">
        <title>The genome of Shorea leprosula (Dipterocarpaceae) highlights the ecological relevance of drought in aseasonal tropical rainforests.</title>
        <authorList>
            <person name="Ng K.K.S."/>
            <person name="Kobayashi M.J."/>
            <person name="Fawcett J.A."/>
            <person name="Hatakeyama M."/>
            <person name="Paape T."/>
            <person name="Ng C.H."/>
            <person name="Ang C.C."/>
            <person name="Tnah L.H."/>
            <person name="Lee C.T."/>
            <person name="Nishiyama T."/>
            <person name="Sese J."/>
            <person name="O'Brien M.J."/>
            <person name="Copetti D."/>
            <person name="Mohd Noor M.I."/>
            <person name="Ong R.C."/>
            <person name="Putra M."/>
            <person name="Sireger I.Z."/>
            <person name="Indrioko S."/>
            <person name="Kosugi Y."/>
            <person name="Izuno A."/>
            <person name="Isagi Y."/>
            <person name="Lee S.L."/>
            <person name="Shimizu K.K."/>
        </authorList>
    </citation>
    <scope>NUCLEOTIDE SEQUENCE [LARGE SCALE GENOMIC DNA]</scope>
    <source>
        <strain evidence="2">214</strain>
    </source>
</reference>
<dbReference type="InterPro" id="IPR052343">
    <property type="entry name" value="Retrotransposon-Effector_Assoc"/>
</dbReference>
<dbReference type="Pfam" id="PF00078">
    <property type="entry name" value="RVT_1"/>
    <property type="match status" value="1"/>
</dbReference>
<dbReference type="EMBL" id="BPVZ01000003">
    <property type="protein sequence ID" value="GKU89788.1"/>
    <property type="molecule type" value="Genomic_DNA"/>
</dbReference>
<gene>
    <name evidence="2" type="ORF">SLEP1_g3882</name>
</gene>
<evidence type="ECO:0000259" key="1">
    <source>
        <dbReference type="Pfam" id="PF00078"/>
    </source>
</evidence>
<comment type="caution">
    <text evidence="2">The sequence shown here is derived from an EMBL/GenBank/DDBJ whole genome shotgun (WGS) entry which is preliminary data.</text>
</comment>
<name>A0AAV5HVL6_9ROSI</name>
<evidence type="ECO:0000313" key="2">
    <source>
        <dbReference type="EMBL" id="GKU89788.1"/>
    </source>
</evidence>
<dbReference type="PANTHER" id="PTHR46890:SF48">
    <property type="entry name" value="RNA-DIRECTED DNA POLYMERASE"/>
    <property type="match status" value="1"/>
</dbReference>
<proteinExistence type="predicted"/>
<accession>A0AAV5HVL6</accession>
<organism evidence="2 3">
    <name type="scientific">Rubroshorea leprosula</name>
    <dbReference type="NCBI Taxonomy" id="152421"/>
    <lineage>
        <taxon>Eukaryota</taxon>
        <taxon>Viridiplantae</taxon>
        <taxon>Streptophyta</taxon>
        <taxon>Embryophyta</taxon>
        <taxon>Tracheophyta</taxon>
        <taxon>Spermatophyta</taxon>
        <taxon>Magnoliopsida</taxon>
        <taxon>eudicotyledons</taxon>
        <taxon>Gunneridae</taxon>
        <taxon>Pentapetalae</taxon>
        <taxon>rosids</taxon>
        <taxon>malvids</taxon>
        <taxon>Malvales</taxon>
        <taxon>Dipterocarpaceae</taxon>
        <taxon>Rubroshorea</taxon>
    </lineage>
</organism>
<dbReference type="Proteomes" id="UP001054252">
    <property type="component" value="Unassembled WGS sequence"/>
</dbReference>
<protein>
    <recommendedName>
        <fullName evidence="1">Reverse transcriptase domain-containing protein</fullName>
    </recommendedName>
</protein>
<keyword evidence="3" id="KW-1185">Reference proteome</keyword>